<name>A0A5C4WB39_9ACTN</name>
<reference evidence="1 2" key="1">
    <citation type="submission" date="2019-10" db="EMBL/GenBank/DDBJ databases">
        <title>Nonomuraea sp. nov., isolated from Phyllanthus amarus.</title>
        <authorList>
            <person name="Klykleung N."/>
            <person name="Tanasupawat S."/>
        </authorList>
    </citation>
    <scope>NUCLEOTIDE SEQUENCE [LARGE SCALE GENOMIC DNA]</scope>
    <source>
        <strain evidence="1 2">PA1-10</strain>
    </source>
</reference>
<sequence length="250" mass="26733">MMDRRIVLWDIDHTLIDTRGVGRELSAQAFEQVTGVPMLKQAKIDGITESVIFRETARLHGLHTDRHDFERFASALTKAHLARAAELRERGHALPGAAAALNALSAIPGVVQTVLTGNVRMVAEIKLQVFGLDRHIRWDIGAFGEDDDVRAELVRIALGRATSVFGEPVAPGNATLIGDTPADVEAALENGVPVIAVASGRSSADDLRDAGAVRILPSLGNTDSVVTMVQEATTSQVERRALGSGRDHDA</sequence>
<dbReference type="PANTHER" id="PTHR43434">
    <property type="entry name" value="PHOSPHOGLYCOLATE PHOSPHATASE"/>
    <property type="match status" value="1"/>
</dbReference>
<dbReference type="Pfam" id="PF12710">
    <property type="entry name" value="HAD"/>
    <property type="match status" value="1"/>
</dbReference>
<proteinExistence type="predicted"/>
<evidence type="ECO:0000313" key="2">
    <source>
        <dbReference type="Proteomes" id="UP000312512"/>
    </source>
</evidence>
<dbReference type="InterPro" id="IPR050155">
    <property type="entry name" value="HAD-like_hydrolase_sf"/>
</dbReference>
<dbReference type="InterPro" id="IPR023198">
    <property type="entry name" value="PGP-like_dom2"/>
</dbReference>
<dbReference type="InterPro" id="IPR023214">
    <property type="entry name" value="HAD_sf"/>
</dbReference>
<dbReference type="Gene3D" id="3.40.50.1000">
    <property type="entry name" value="HAD superfamily/HAD-like"/>
    <property type="match status" value="1"/>
</dbReference>
<accession>A0A5C4WB39</accession>
<gene>
    <name evidence="1" type="ORF">FH608_023795</name>
</gene>
<keyword evidence="2" id="KW-1185">Reference proteome</keyword>
<dbReference type="PANTHER" id="PTHR43434:SF1">
    <property type="entry name" value="PHOSPHOGLYCOLATE PHOSPHATASE"/>
    <property type="match status" value="1"/>
</dbReference>
<dbReference type="InterPro" id="IPR036412">
    <property type="entry name" value="HAD-like_sf"/>
</dbReference>
<protein>
    <submittedName>
        <fullName evidence="1">HAD hydrolase-like protein</fullName>
    </submittedName>
</protein>
<dbReference type="OrthoDB" id="9781769at2"/>
<dbReference type="AlphaFoldDB" id="A0A5C4WB39"/>
<dbReference type="Gene3D" id="1.10.150.240">
    <property type="entry name" value="Putative phosphatase, domain 2"/>
    <property type="match status" value="1"/>
</dbReference>
<dbReference type="SUPFAM" id="SSF56784">
    <property type="entry name" value="HAD-like"/>
    <property type="match status" value="1"/>
</dbReference>
<dbReference type="GO" id="GO:0006281">
    <property type="term" value="P:DNA repair"/>
    <property type="evidence" value="ECO:0007669"/>
    <property type="project" value="TreeGrafter"/>
</dbReference>
<dbReference type="Proteomes" id="UP000312512">
    <property type="component" value="Unassembled WGS sequence"/>
</dbReference>
<comment type="caution">
    <text evidence="1">The sequence shown here is derived from an EMBL/GenBank/DDBJ whole genome shotgun (WGS) entry which is preliminary data.</text>
</comment>
<organism evidence="1 2">
    <name type="scientific">Nonomuraea phyllanthi</name>
    <dbReference type="NCBI Taxonomy" id="2219224"/>
    <lineage>
        <taxon>Bacteria</taxon>
        <taxon>Bacillati</taxon>
        <taxon>Actinomycetota</taxon>
        <taxon>Actinomycetes</taxon>
        <taxon>Streptosporangiales</taxon>
        <taxon>Streptosporangiaceae</taxon>
        <taxon>Nonomuraea</taxon>
    </lineage>
</organism>
<accession>A0A5P9YN06</accession>
<dbReference type="EMBL" id="VDLX02000009">
    <property type="protein sequence ID" value="KAB8192533.1"/>
    <property type="molecule type" value="Genomic_DNA"/>
</dbReference>
<dbReference type="GO" id="GO:0008967">
    <property type="term" value="F:phosphoglycolate phosphatase activity"/>
    <property type="evidence" value="ECO:0007669"/>
    <property type="project" value="TreeGrafter"/>
</dbReference>
<keyword evidence="1" id="KW-0378">Hydrolase</keyword>
<evidence type="ECO:0000313" key="1">
    <source>
        <dbReference type="EMBL" id="KAB8192533.1"/>
    </source>
</evidence>